<feature type="domain" description="HTH araC/xylS-type" evidence="4">
    <location>
        <begin position="230"/>
        <end position="331"/>
    </location>
</feature>
<dbReference type="SMART" id="SM00342">
    <property type="entry name" value="HTH_ARAC"/>
    <property type="match status" value="1"/>
</dbReference>
<reference evidence="5 6" key="1">
    <citation type="submission" date="2019-02" db="EMBL/GenBank/DDBJ databases">
        <title>Deep-cultivation of Planctomycetes and their phenomic and genomic characterization uncovers novel biology.</title>
        <authorList>
            <person name="Wiegand S."/>
            <person name="Jogler M."/>
            <person name="Boedeker C."/>
            <person name="Pinto D."/>
            <person name="Vollmers J."/>
            <person name="Rivas-Marin E."/>
            <person name="Kohn T."/>
            <person name="Peeters S.H."/>
            <person name="Heuer A."/>
            <person name="Rast P."/>
            <person name="Oberbeckmann S."/>
            <person name="Bunk B."/>
            <person name="Jeske O."/>
            <person name="Meyerdierks A."/>
            <person name="Storesund J.E."/>
            <person name="Kallscheuer N."/>
            <person name="Luecker S."/>
            <person name="Lage O.M."/>
            <person name="Pohl T."/>
            <person name="Merkel B.J."/>
            <person name="Hornburger P."/>
            <person name="Mueller R.-W."/>
            <person name="Bruemmer F."/>
            <person name="Labrenz M."/>
            <person name="Spormann A.M."/>
            <person name="Op den Camp H."/>
            <person name="Overmann J."/>
            <person name="Amann R."/>
            <person name="Jetten M.S.M."/>
            <person name="Mascher T."/>
            <person name="Medema M.H."/>
            <person name="Devos D.P."/>
            <person name="Kaster A.-K."/>
            <person name="Ovreas L."/>
            <person name="Rohde M."/>
            <person name="Galperin M.Y."/>
            <person name="Jogler C."/>
        </authorList>
    </citation>
    <scope>NUCLEOTIDE SEQUENCE [LARGE SCALE GENOMIC DNA]</scope>
    <source>
        <strain evidence="5 6">V22</strain>
    </source>
</reference>
<protein>
    <submittedName>
        <fullName evidence="5">Bifunctional transcriptional activator/DNA repair enzyme AdaA</fullName>
        <ecNumber evidence="5">2.1.1.-</ecNumber>
    </submittedName>
</protein>
<dbReference type="Pfam" id="PF12833">
    <property type="entry name" value="HTH_18"/>
    <property type="match status" value="1"/>
</dbReference>
<keyword evidence="1" id="KW-0805">Transcription regulation</keyword>
<keyword evidence="3" id="KW-0804">Transcription</keyword>
<dbReference type="GO" id="GO:0003700">
    <property type="term" value="F:DNA-binding transcription factor activity"/>
    <property type="evidence" value="ECO:0007669"/>
    <property type="project" value="InterPro"/>
</dbReference>
<dbReference type="PROSITE" id="PS01124">
    <property type="entry name" value="HTH_ARAC_FAMILY_2"/>
    <property type="match status" value="1"/>
</dbReference>
<evidence type="ECO:0000259" key="4">
    <source>
        <dbReference type="PROSITE" id="PS01124"/>
    </source>
</evidence>
<keyword evidence="5" id="KW-0489">Methyltransferase</keyword>
<dbReference type="InterPro" id="IPR018060">
    <property type="entry name" value="HTH_AraC"/>
</dbReference>
<dbReference type="InterPro" id="IPR009057">
    <property type="entry name" value="Homeodomain-like_sf"/>
</dbReference>
<keyword evidence="5" id="KW-0808">Transferase</keyword>
<evidence type="ECO:0000256" key="2">
    <source>
        <dbReference type="ARBA" id="ARBA00023125"/>
    </source>
</evidence>
<evidence type="ECO:0000313" key="6">
    <source>
        <dbReference type="Proteomes" id="UP000319976"/>
    </source>
</evidence>
<organism evidence="5 6">
    <name type="scientific">Calycomorphotria hydatis</name>
    <dbReference type="NCBI Taxonomy" id="2528027"/>
    <lineage>
        <taxon>Bacteria</taxon>
        <taxon>Pseudomonadati</taxon>
        <taxon>Planctomycetota</taxon>
        <taxon>Planctomycetia</taxon>
        <taxon>Planctomycetales</taxon>
        <taxon>Planctomycetaceae</taxon>
        <taxon>Calycomorphotria</taxon>
    </lineage>
</organism>
<dbReference type="InterPro" id="IPR018062">
    <property type="entry name" value="HTH_AraC-typ_CS"/>
</dbReference>
<evidence type="ECO:0000313" key="5">
    <source>
        <dbReference type="EMBL" id="QDT64899.1"/>
    </source>
</evidence>
<keyword evidence="2" id="KW-0238">DNA-binding</keyword>
<dbReference type="EC" id="2.1.1.-" evidence="5"/>
<sequence length="331" mass="37801">MFTSQCSGWRKVSALGFQIRSLSFDDASVWSGRPFGVDAEIVQLLPGSFLNQQVVIDLDEIRILKFQVNQPFRLVGSGHNNSFAMLMVNGPHDGYFNRFPFKPNRMILTHPFAEFDCTIRSGGYNGTTLFVRKHLLAEENTRLDEQTLNALANLDETTLETSKSNRRLRECLKWISHTAEFCANSPSGDLATQFMKQELIFYLTDSLSGIASDRGVRESLSARRARIVVKDAGQFMLKHLAEPIRIDDLCDICDVSRRSLQYAFKKSIGLTPMQYLRQLRLHRARRALVEASPQMISISELALQWGFWHFGDFARQYKAMYRETPSQTLAK</sequence>
<dbReference type="GO" id="GO:0032259">
    <property type="term" value="P:methylation"/>
    <property type="evidence" value="ECO:0007669"/>
    <property type="project" value="UniProtKB-KW"/>
</dbReference>
<accession>A0A517T970</accession>
<dbReference type="InterPro" id="IPR050204">
    <property type="entry name" value="AraC_XylS_family_regulators"/>
</dbReference>
<evidence type="ECO:0000256" key="1">
    <source>
        <dbReference type="ARBA" id="ARBA00023015"/>
    </source>
</evidence>
<dbReference type="KEGG" id="chya:V22_21420"/>
<dbReference type="PROSITE" id="PS00041">
    <property type="entry name" value="HTH_ARAC_FAMILY_1"/>
    <property type="match status" value="1"/>
</dbReference>
<keyword evidence="6" id="KW-1185">Reference proteome</keyword>
<dbReference type="Gene3D" id="1.10.10.60">
    <property type="entry name" value="Homeodomain-like"/>
    <property type="match status" value="1"/>
</dbReference>
<dbReference type="EMBL" id="CP036316">
    <property type="protein sequence ID" value="QDT64899.1"/>
    <property type="molecule type" value="Genomic_DNA"/>
</dbReference>
<proteinExistence type="predicted"/>
<dbReference type="GO" id="GO:0043565">
    <property type="term" value="F:sequence-specific DNA binding"/>
    <property type="evidence" value="ECO:0007669"/>
    <property type="project" value="InterPro"/>
</dbReference>
<dbReference type="SUPFAM" id="SSF46689">
    <property type="entry name" value="Homeodomain-like"/>
    <property type="match status" value="2"/>
</dbReference>
<dbReference type="Proteomes" id="UP000319976">
    <property type="component" value="Chromosome"/>
</dbReference>
<dbReference type="PANTHER" id="PTHR46796:SF12">
    <property type="entry name" value="HTH-TYPE DNA-BINDING TRANSCRIPTIONAL ACTIVATOR EUTR"/>
    <property type="match status" value="1"/>
</dbReference>
<dbReference type="PANTHER" id="PTHR46796">
    <property type="entry name" value="HTH-TYPE TRANSCRIPTIONAL ACTIVATOR RHAS-RELATED"/>
    <property type="match status" value="1"/>
</dbReference>
<dbReference type="AlphaFoldDB" id="A0A517T970"/>
<dbReference type="GO" id="GO:0008168">
    <property type="term" value="F:methyltransferase activity"/>
    <property type="evidence" value="ECO:0007669"/>
    <property type="project" value="UniProtKB-KW"/>
</dbReference>
<evidence type="ECO:0000256" key="3">
    <source>
        <dbReference type="ARBA" id="ARBA00023163"/>
    </source>
</evidence>
<gene>
    <name evidence="5" type="primary">adaA</name>
    <name evidence="5" type="ORF">V22_21420</name>
</gene>
<name>A0A517T970_9PLAN</name>